<dbReference type="Gene3D" id="3.40.50.10170">
    <property type="match status" value="1"/>
</dbReference>
<keyword evidence="1" id="KW-0446">Lipid-binding</keyword>
<keyword evidence="3" id="KW-1185">Reference proteome</keyword>
<evidence type="ECO:0000313" key="3">
    <source>
        <dbReference type="Proteomes" id="UP000050417"/>
    </source>
</evidence>
<reference evidence="2 3" key="1">
    <citation type="submission" date="2015-07" db="EMBL/GenBank/DDBJ databases">
        <title>Genome sequence of Ornatilinea apprima DSM 23815.</title>
        <authorList>
            <person name="Hemp J."/>
            <person name="Ward L.M."/>
            <person name="Pace L.A."/>
            <person name="Fischer W.W."/>
        </authorList>
    </citation>
    <scope>NUCLEOTIDE SEQUENCE [LARGE SCALE GENOMIC DNA]</scope>
    <source>
        <strain evidence="2 3">P3M-1</strain>
    </source>
</reference>
<gene>
    <name evidence="2" type="ORF">ADN00_15965</name>
</gene>
<dbReference type="InterPro" id="IPR050270">
    <property type="entry name" value="DegV_domain_contain"/>
</dbReference>
<dbReference type="Pfam" id="PF02645">
    <property type="entry name" value="DegV"/>
    <property type="match status" value="1"/>
</dbReference>
<dbReference type="InterPro" id="IPR003797">
    <property type="entry name" value="DegV"/>
</dbReference>
<organism evidence="2 3">
    <name type="scientific">Ornatilinea apprima</name>
    <dbReference type="NCBI Taxonomy" id="1134406"/>
    <lineage>
        <taxon>Bacteria</taxon>
        <taxon>Bacillati</taxon>
        <taxon>Chloroflexota</taxon>
        <taxon>Anaerolineae</taxon>
        <taxon>Anaerolineales</taxon>
        <taxon>Anaerolineaceae</taxon>
        <taxon>Ornatilinea</taxon>
    </lineage>
</organism>
<sequence>MSSNVTILTDSSAYLPQELVDQHPIDVIPLTLLWGDAVYRDGVDIKADTFYEKLAHSDTLPSTSQTSVHEYEEAYRRLLDAGQDVLVLPISGGLSASVESARQAKINLKTDRVEVMETRLVSMALGFQVLTVARAAQAGASLAECKTIAKKAYDHIGVYFSVDTLEFLHRGGRINTAKRLMGTALNLKPILEIRDGKIEAVGSVISQRKAMDRLVQLVESRIGGRKPVRLSVFHAGIPEIASNFKKRVDKHFNPVESILTFVSPVVGAHVGPGTISLAFMAGDIE</sequence>
<evidence type="ECO:0000313" key="2">
    <source>
        <dbReference type="EMBL" id="KPL71994.1"/>
    </source>
</evidence>
<dbReference type="SUPFAM" id="SSF82549">
    <property type="entry name" value="DAK1/DegV-like"/>
    <property type="match status" value="1"/>
</dbReference>
<evidence type="ECO:0008006" key="4">
    <source>
        <dbReference type="Google" id="ProtNLM"/>
    </source>
</evidence>
<dbReference type="GO" id="GO:0008289">
    <property type="term" value="F:lipid binding"/>
    <property type="evidence" value="ECO:0007669"/>
    <property type="project" value="UniProtKB-KW"/>
</dbReference>
<proteinExistence type="predicted"/>
<comment type="caution">
    <text evidence="2">The sequence shown here is derived from an EMBL/GenBank/DDBJ whole genome shotgun (WGS) entry which is preliminary data.</text>
</comment>
<dbReference type="PROSITE" id="PS51482">
    <property type="entry name" value="DEGV"/>
    <property type="match status" value="1"/>
</dbReference>
<dbReference type="OrthoDB" id="9780660at2"/>
<dbReference type="AlphaFoldDB" id="A0A0N8GLB0"/>
<dbReference type="PANTHER" id="PTHR33434:SF2">
    <property type="entry name" value="FATTY ACID-BINDING PROTEIN TM_1468"/>
    <property type="match status" value="1"/>
</dbReference>
<name>A0A0N8GLB0_9CHLR</name>
<dbReference type="PATRIC" id="fig|1134406.4.peg.3626"/>
<dbReference type="NCBIfam" id="TIGR00762">
    <property type="entry name" value="DegV"/>
    <property type="match status" value="1"/>
</dbReference>
<dbReference type="Gene3D" id="3.30.1180.10">
    <property type="match status" value="1"/>
</dbReference>
<dbReference type="EMBL" id="LGCL01000040">
    <property type="protein sequence ID" value="KPL71994.1"/>
    <property type="molecule type" value="Genomic_DNA"/>
</dbReference>
<dbReference type="InterPro" id="IPR043168">
    <property type="entry name" value="DegV_C"/>
</dbReference>
<dbReference type="Proteomes" id="UP000050417">
    <property type="component" value="Unassembled WGS sequence"/>
</dbReference>
<dbReference type="STRING" id="1134406.ADN00_15965"/>
<protein>
    <recommendedName>
        <fullName evidence="4">DegV family protein</fullName>
    </recommendedName>
</protein>
<dbReference type="PANTHER" id="PTHR33434">
    <property type="entry name" value="DEGV DOMAIN-CONTAINING PROTEIN DR_1986-RELATED"/>
    <property type="match status" value="1"/>
</dbReference>
<accession>A0A0N8GLB0</accession>
<evidence type="ECO:0000256" key="1">
    <source>
        <dbReference type="ARBA" id="ARBA00023121"/>
    </source>
</evidence>
<dbReference type="RefSeq" id="WP_075064037.1">
    <property type="nucleotide sequence ID" value="NZ_LGCL01000040.1"/>
</dbReference>